<comment type="caution">
    <text evidence="2">The sequence shown here is derived from an EMBL/GenBank/DDBJ whole genome shotgun (WGS) entry which is preliminary data.</text>
</comment>
<feature type="region of interest" description="Disordered" evidence="1">
    <location>
        <begin position="37"/>
        <end position="105"/>
    </location>
</feature>
<dbReference type="STRING" id="236234.A0A1J9SJ61"/>
<organism evidence="2 3">
    <name type="scientific">Diplodia corticola</name>
    <dbReference type="NCBI Taxonomy" id="236234"/>
    <lineage>
        <taxon>Eukaryota</taxon>
        <taxon>Fungi</taxon>
        <taxon>Dikarya</taxon>
        <taxon>Ascomycota</taxon>
        <taxon>Pezizomycotina</taxon>
        <taxon>Dothideomycetes</taxon>
        <taxon>Dothideomycetes incertae sedis</taxon>
        <taxon>Botryosphaeriales</taxon>
        <taxon>Botryosphaeriaceae</taxon>
        <taxon>Diplodia</taxon>
    </lineage>
</organism>
<accession>A0A1J9SJ61</accession>
<feature type="compositionally biased region" description="Low complexity" evidence="1">
    <location>
        <begin position="94"/>
        <end position="103"/>
    </location>
</feature>
<gene>
    <name evidence="2" type="ORF">BKCO1_2000281</name>
</gene>
<dbReference type="GO" id="GO:0003824">
    <property type="term" value="F:catalytic activity"/>
    <property type="evidence" value="ECO:0007669"/>
    <property type="project" value="InterPro"/>
</dbReference>
<dbReference type="AlphaFoldDB" id="A0A1J9SJ61"/>
<dbReference type="GO" id="GO:0006139">
    <property type="term" value="P:nucleobase-containing compound metabolic process"/>
    <property type="evidence" value="ECO:0007669"/>
    <property type="project" value="UniProtKB-ARBA"/>
</dbReference>
<protein>
    <submittedName>
        <fullName evidence="2">Cytidine and deoxycytidylate deaminase</fullName>
    </submittedName>
</protein>
<sequence length="463" mass="50238">MTRSDHYLSLCLSQAALSPLRYRHGCIIVRGGKVIGTGHNDYRPGYNGGTALKTGALPKRQQQQHRPTSHPPKRKPKHGIKHDHHPLTSPPSSIPQQQQQKQQRFTTRNNGFTPFEEVSGGYGNAPFSMHSEMMAVMDAARRLCRDAPTRRALEGEKVPRTKAPRPGAGKKRSSGGMRLSRGVERGGFKFNGAVGEGGDGGGGRGGWKGGQGRVASDEPGHGKGDAAESKGKGITGKTTTNNKPELSATKLGGTHSNKRTTATSLNQPAGLKRHAVLLSKSQTGIAASPSFTVRDRMKHRCLVGADLYVARLGNHPASLPASSMKLGSLSEEPLICVEEEEEDEVELARPLRTGSLHDELTNKTTTISTTAEKAQREASLDRRNVVASKPCYRCVNFMHNAGIKRVFWTNDEGRWEGAKVRDLVDQLDGVECQNGCTGEEESGGGVYVTRHEVLRLRRMLGEH</sequence>
<evidence type="ECO:0000313" key="3">
    <source>
        <dbReference type="Proteomes" id="UP000183809"/>
    </source>
</evidence>
<name>A0A1J9SJ61_9PEZI</name>
<dbReference type="EMBL" id="MNUE01000002">
    <property type="protein sequence ID" value="OJD39788.1"/>
    <property type="molecule type" value="Genomic_DNA"/>
</dbReference>
<evidence type="ECO:0000313" key="2">
    <source>
        <dbReference type="EMBL" id="OJD39788.1"/>
    </source>
</evidence>
<dbReference type="SUPFAM" id="SSF53927">
    <property type="entry name" value="Cytidine deaminase-like"/>
    <property type="match status" value="1"/>
</dbReference>
<feature type="region of interest" description="Disordered" evidence="1">
    <location>
        <begin position="148"/>
        <end position="268"/>
    </location>
</feature>
<proteinExistence type="predicted"/>
<dbReference type="InterPro" id="IPR016193">
    <property type="entry name" value="Cytidine_deaminase-like"/>
</dbReference>
<dbReference type="Gene3D" id="3.40.140.10">
    <property type="entry name" value="Cytidine Deaminase, domain 2"/>
    <property type="match status" value="1"/>
</dbReference>
<feature type="compositionally biased region" description="Basic residues" evidence="1">
    <location>
        <begin position="67"/>
        <end position="84"/>
    </location>
</feature>
<dbReference type="Proteomes" id="UP000183809">
    <property type="component" value="Unassembled WGS sequence"/>
</dbReference>
<feature type="compositionally biased region" description="Gly residues" evidence="1">
    <location>
        <begin position="194"/>
        <end position="212"/>
    </location>
</feature>
<keyword evidence="3" id="KW-1185">Reference proteome</keyword>
<evidence type="ECO:0000256" key="1">
    <source>
        <dbReference type="SAM" id="MobiDB-lite"/>
    </source>
</evidence>
<dbReference type="RefSeq" id="XP_020134775.1">
    <property type="nucleotide sequence ID" value="XM_020272487.1"/>
</dbReference>
<feature type="compositionally biased region" description="Basic and acidic residues" evidence="1">
    <location>
        <begin position="148"/>
        <end position="159"/>
    </location>
</feature>
<feature type="compositionally biased region" description="Basic and acidic residues" evidence="1">
    <location>
        <begin position="215"/>
        <end position="231"/>
    </location>
</feature>
<feature type="compositionally biased region" description="Basic residues" evidence="1">
    <location>
        <begin position="160"/>
        <end position="173"/>
    </location>
</feature>
<reference evidence="2 3" key="1">
    <citation type="submission" date="2016-10" db="EMBL/GenBank/DDBJ databases">
        <title>Proteomics and genomics reveal pathogen-plant mechanisms compatible with a hemibiotrophic lifestyle of Diplodia corticola.</title>
        <authorList>
            <person name="Fernandes I."/>
            <person name="De Jonge R."/>
            <person name="Van De Peer Y."/>
            <person name="Devreese B."/>
            <person name="Alves A."/>
            <person name="Esteves A.C."/>
        </authorList>
    </citation>
    <scope>NUCLEOTIDE SEQUENCE [LARGE SCALE GENOMIC DNA]</scope>
    <source>
        <strain evidence="2 3">CBS 112549</strain>
    </source>
</reference>
<dbReference type="GeneID" id="31012746"/>
<dbReference type="OrthoDB" id="9972196at2759"/>